<keyword evidence="7" id="KW-0067">ATP-binding</keyword>
<keyword evidence="3" id="KW-0597">Phosphoprotein</keyword>
<reference evidence="9" key="1">
    <citation type="submission" date="2023-07" db="EMBL/GenBank/DDBJ databases">
        <title>Sorghum-associated microbial communities from plants grown in Nebraska, USA.</title>
        <authorList>
            <person name="Schachtman D."/>
        </authorList>
    </citation>
    <scope>NUCLEOTIDE SEQUENCE</scope>
    <source>
        <strain evidence="9">1457</strain>
    </source>
</reference>
<evidence type="ECO:0000256" key="2">
    <source>
        <dbReference type="ARBA" id="ARBA00012438"/>
    </source>
</evidence>
<feature type="domain" description="Signal transduction histidine kinase HWE region" evidence="8">
    <location>
        <begin position="180"/>
        <end position="257"/>
    </location>
</feature>
<evidence type="ECO:0000256" key="5">
    <source>
        <dbReference type="ARBA" id="ARBA00022741"/>
    </source>
</evidence>
<dbReference type="SUPFAM" id="SSF55874">
    <property type="entry name" value="ATPase domain of HSP90 chaperone/DNA topoisomerase II/histidine kinase"/>
    <property type="match status" value="1"/>
</dbReference>
<dbReference type="SMART" id="SM00911">
    <property type="entry name" value="HWE_HK"/>
    <property type="match status" value="1"/>
</dbReference>
<evidence type="ECO:0000256" key="7">
    <source>
        <dbReference type="ARBA" id="ARBA00022840"/>
    </source>
</evidence>
<dbReference type="Gene3D" id="3.30.565.10">
    <property type="entry name" value="Histidine kinase-like ATPase, C-terminal domain"/>
    <property type="match status" value="1"/>
</dbReference>
<dbReference type="PANTHER" id="PTHR41523:SF8">
    <property type="entry name" value="ETHYLENE RESPONSE SENSOR PROTEIN"/>
    <property type="match status" value="1"/>
</dbReference>
<dbReference type="GeneID" id="61458383"/>
<name>A0AAW8M341_AGRTU</name>
<dbReference type="AlphaFoldDB" id="A0AAW8M341"/>
<dbReference type="InterPro" id="IPR011102">
    <property type="entry name" value="Sig_transdc_His_kinase_HWE"/>
</dbReference>
<keyword evidence="5" id="KW-0547">Nucleotide-binding</keyword>
<dbReference type="PANTHER" id="PTHR41523">
    <property type="entry name" value="TWO-COMPONENT SYSTEM SENSOR PROTEIN"/>
    <property type="match status" value="1"/>
</dbReference>
<proteinExistence type="predicted"/>
<evidence type="ECO:0000256" key="1">
    <source>
        <dbReference type="ARBA" id="ARBA00000085"/>
    </source>
</evidence>
<keyword evidence="6 9" id="KW-0418">Kinase</keyword>
<dbReference type="GO" id="GO:0004673">
    <property type="term" value="F:protein histidine kinase activity"/>
    <property type="evidence" value="ECO:0007669"/>
    <property type="project" value="UniProtKB-EC"/>
</dbReference>
<dbReference type="EMBL" id="JAVDSW010000008">
    <property type="protein sequence ID" value="MDR6705264.1"/>
    <property type="molecule type" value="Genomic_DNA"/>
</dbReference>
<gene>
    <name evidence="9" type="ORF">J2W61_005139</name>
</gene>
<evidence type="ECO:0000313" key="10">
    <source>
        <dbReference type="Proteomes" id="UP001265315"/>
    </source>
</evidence>
<dbReference type="EC" id="2.7.13.3" evidence="2"/>
<dbReference type="Proteomes" id="UP001265315">
    <property type="component" value="Unassembled WGS sequence"/>
</dbReference>
<dbReference type="RefSeq" id="WP_160297381.1">
    <property type="nucleotide sequence ID" value="NZ_JAGIPK010000016.1"/>
</dbReference>
<comment type="caution">
    <text evidence="9">The sequence shown here is derived from an EMBL/GenBank/DDBJ whole genome shotgun (WGS) entry which is preliminary data.</text>
</comment>
<sequence length="358" mass="39091">MTAPRELGTPVQQQVYSLIEAIGYLSTATTPEEVLTKMRSAANKLMSAEGIVIIRRSGDDYHCVAEDASVPHWVGNKIDISEHGYVTLHGGIRGKSISGEALRISGTEMRYKLTMRLAPSETGFAIAAYWHPRRTPTEFELKVASALDMAGRAALRRLKSGAEITELKELIESIRLSHRELAHRLKNAYASVIGVARLTLDADAADDLGARLKALSAVHDLLDRETGHPPDLVGLLTRVLSPYQRSQGDPIALEGEQVLLCSSDATVLGIVMNELATNALKHGALSIRTGHVQVGWLKTDNWLSVRWREYGTSCSSSPVAGDGSVLLRRLIEDRLGGRIEREFNDNGIAIRVEFPVIG</sequence>
<dbReference type="InterPro" id="IPR036890">
    <property type="entry name" value="HATPase_C_sf"/>
</dbReference>
<evidence type="ECO:0000256" key="4">
    <source>
        <dbReference type="ARBA" id="ARBA00022679"/>
    </source>
</evidence>
<evidence type="ECO:0000256" key="6">
    <source>
        <dbReference type="ARBA" id="ARBA00022777"/>
    </source>
</evidence>
<evidence type="ECO:0000259" key="8">
    <source>
        <dbReference type="SMART" id="SM00911"/>
    </source>
</evidence>
<dbReference type="Pfam" id="PF07536">
    <property type="entry name" value="HWE_HK"/>
    <property type="match status" value="1"/>
</dbReference>
<evidence type="ECO:0000313" key="9">
    <source>
        <dbReference type="EMBL" id="MDR6705264.1"/>
    </source>
</evidence>
<accession>A0AAW8M341</accession>
<protein>
    <recommendedName>
        <fullName evidence="2">histidine kinase</fullName>
        <ecNumber evidence="2">2.7.13.3</ecNumber>
    </recommendedName>
</protein>
<evidence type="ECO:0000256" key="3">
    <source>
        <dbReference type="ARBA" id="ARBA00022553"/>
    </source>
</evidence>
<comment type="catalytic activity">
    <reaction evidence="1">
        <text>ATP + protein L-histidine = ADP + protein N-phospho-L-histidine.</text>
        <dbReference type="EC" id="2.7.13.3"/>
    </reaction>
</comment>
<organism evidence="9 10">
    <name type="scientific">Agrobacterium tumefaciens</name>
    <dbReference type="NCBI Taxonomy" id="358"/>
    <lineage>
        <taxon>Bacteria</taxon>
        <taxon>Pseudomonadati</taxon>
        <taxon>Pseudomonadota</taxon>
        <taxon>Alphaproteobacteria</taxon>
        <taxon>Hyphomicrobiales</taxon>
        <taxon>Rhizobiaceae</taxon>
        <taxon>Rhizobium/Agrobacterium group</taxon>
        <taxon>Agrobacterium</taxon>
        <taxon>Agrobacterium tumefaciens complex</taxon>
    </lineage>
</organism>
<keyword evidence="4" id="KW-0808">Transferase</keyword>
<dbReference type="GO" id="GO:0005524">
    <property type="term" value="F:ATP binding"/>
    <property type="evidence" value="ECO:0007669"/>
    <property type="project" value="UniProtKB-KW"/>
</dbReference>